<evidence type="ECO:0000313" key="3">
    <source>
        <dbReference type="EMBL" id="NKQ57446.1"/>
    </source>
</evidence>
<name>A0ABX1JDX8_9PSEU</name>
<evidence type="ECO:0000259" key="2">
    <source>
        <dbReference type="Pfam" id="PF07987"/>
    </source>
</evidence>
<reference evidence="3 4" key="1">
    <citation type="submission" date="2020-04" db="EMBL/GenBank/DDBJ databases">
        <title>Novel species.</title>
        <authorList>
            <person name="Teo W.F.A."/>
            <person name="Lipun K."/>
            <person name="Srisuk N."/>
            <person name="Duangmal K."/>
        </authorList>
    </citation>
    <scope>NUCLEOTIDE SEQUENCE [LARGE SCALE GENOMIC DNA]</scope>
    <source>
        <strain evidence="3 4">K13G38</strain>
    </source>
</reference>
<comment type="caution">
    <text evidence="3">The sequence shown here is derived from an EMBL/GenBank/DDBJ whole genome shotgun (WGS) entry which is preliminary data.</text>
</comment>
<accession>A0ABX1JDX8</accession>
<sequence>MATLAVPPAAFAHISITPGTVETGAPAVFSFHVPNENDTASTVRLEVVFPTDQPLSAATPQAVPGWRITVRKLPLDKPMQTSTGMSGQQVQSIVWEGGQIPPDTYAEFPVRVNAMPDKPGALAFKTLQTYSDGTVSRWIDATEPGKPEPEHPAPTVTVSAAVPAAAEESTSDTTAIALGGAGLGAGVIALAVALWARLTPRREKGLR</sequence>
<protein>
    <submittedName>
        <fullName evidence="3">YcnI family protein</fullName>
    </submittedName>
</protein>
<dbReference type="InterPro" id="IPR012533">
    <property type="entry name" value="YcnI-copper_dom"/>
</dbReference>
<dbReference type="CDD" id="cd08545">
    <property type="entry name" value="YcnI_like"/>
    <property type="match status" value="1"/>
</dbReference>
<feature type="transmembrane region" description="Helical" evidence="1">
    <location>
        <begin position="175"/>
        <end position="198"/>
    </location>
</feature>
<evidence type="ECO:0000313" key="4">
    <source>
        <dbReference type="Proteomes" id="UP000715441"/>
    </source>
</evidence>
<feature type="domain" description="YncI copper-binding" evidence="2">
    <location>
        <begin position="13"/>
        <end position="158"/>
    </location>
</feature>
<keyword evidence="1" id="KW-0812">Transmembrane</keyword>
<proteinExistence type="predicted"/>
<keyword evidence="1" id="KW-0472">Membrane</keyword>
<dbReference type="InterPro" id="IPR038507">
    <property type="entry name" value="YcnI-like_sf"/>
</dbReference>
<keyword evidence="1" id="KW-1133">Transmembrane helix</keyword>
<dbReference type="Gene3D" id="2.60.40.2230">
    <property type="entry name" value="Uncharacterised protein YcnI-like PF07987, DUF1775"/>
    <property type="match status" value="1"/>
</dbReference>
<dbReference type="RefSeq" id="WP_168520469.1">
    <property type="nucleotide sequence ID" value="NZ_JAAXLS010000036.1"/>
</dbReference>
<organism evidence="3 4">
    <name type="scientific">Amycolatopsis acididurans</name>
    <dbReference type="NCBI Taxonomy" id="2724524"/>
    <lineage>
        <taxon>Bacteria</taxon>
        <taxon>Bacillati</taxon>
        <taxon>Actinomycetota</taxon>
        <taxon>Actinomycetes</taxon>
        <taxon>Pseudonocardiales</taxon>
        <taxon>Pseudonocardiaceae</taxon>
        <taxon>Amycolatopsis</taxon>
    </lineage>
</organism>
<gene>
    <name evidence="3" type="ORF">HFP15_31735</name>
</gene>
<evidence type="ECO:0000256" key="1">
    <source>
        <dbReference type="SAM" id="Phobius"/>
    </source>
</evidence>
<dbReference type="Proteomes" id="UP000715441">
    <property type="component" value="Unassembled WGS sequence"/>
</dbReference>
<dbReference type="Pfam" id="PF07987">
    <property type="entry name" value="DUF1775"/>
    <property type="match status" value="1"/>
</dbReference>
<keyword evidence="4" id="KW-1185">Reference proteome</keyword>
<dbReference type="EMBL" id="JAAXLS010000036">
    <property type="protein sequence ID" value="NKQ57446.1"/>
    <property type="molecule type" value="Genomic_DNA"/>
</dbReference>